<dbReference type="Gene3D" id="1.10.150.240">
    <property type="entry name" value="Putative phosphatase, domain 2"/>
    <property type="match status" value="1"/>
</dbReference>
<evidence type="ECO:0000313" key="1">
    <source>
        <dbReference type="EMBL" id="PZX62871.1"/>
    </source>
</evidence>
<dbReference type="RefSeq" id="WP_111294963.1">
    <property type="nucleotide sequence ID" value="NZ_QKZV01000004.1"/>
</dbReference>
<dbReference type="GO" id="GO:0005829">
    <property type="term" value="C:cytosol"/>
    <property type="evidence" value="ECO:0007669"/>
    <property type="project" value="TreeGrafter"/>
</dbReference>
<accession>A0A2W7RR57</accession>
<comment type="caution">
    <text evidence="1">The sequence shown here is derived from an EMBL/GenBank/DDBJ whole genome shotgun (WGS) entry which is preliminary data.</text>
</comment>
<gene>
    <name evidence="1" type="ORF">LX80_01565</name>
</gene>
<evidence type="ECO:0000313" key="2">
    <source>
        <dbReference type="Proteomes" id="UP000249720"/>
    </source>
</evidence>
<keyword evidence="1" id="KW-0378">Hydrolase</keyword>
<dbReference type="InterPro" id="IPR036412">
    <property type="entry name" value="HAD-like_sf"/>
</dbReference>
<dbReference type="SFLD" id="SFLDS00003">
    <property type="entry name" value="Haloacid_Dehalogenase"/>
    <property type="match status" value="1"/>
</dbReference>
<proteinExistence type="predicted"/>
<dbReference type="PANTHER" id="PTHR43434">
    <property type="entry name" value="PHOSPHOGLYCOLATE PHOSPHATASE"/>
    <property type="match status" value="1"/>
</dbReference>
<dbReference type="Pfam" id="PF13419">
    <property type="entry name" value="HAD_2"/>
    <property type="match status" value="1"/>
</dbReference>
<dbReference type="SUPFAM" id="SSF56784">
    <property type="entry name" value="HAD-like"/>
    <property type="match status" value="1"/>
</dbReference>
<dbReference type="InterPro" id="IPR050155">
    <property type="entry name" value="HAD-like_hydrolase_sf"/>
</dbReference>
<dbReference type="PANTHER" id="PTHR43434:SF19">
    <property type="entry name" value="PHOSPHONOACETALDEHYDE HYDROLASE"/>
    <property type="match status" value="1"/>
</dbReference>
<name>A0A2W7RR57_9BACT</name>
<dbReference type="AlphaFoldDB" id="A0A2W7RR57"/>
<sequence length="227" mass="25242">MPIELVVFDIAGTTVADNGNINQTFRDAFSKAGLSVAPEDVDKVMGYKKIEAIEIILQQYQKPLLPGNSANTIHDDFTKRMVHFYETTPTLQPLPYAEKIFEWLQGLGIKVALDTGFTRPITNAILHRLNWFNHPYISCVVCSDEVPEGRPAKYMIEAIMQQTGVQNTKHIAKVGDTEVDILEGRNADCGLVIAITTGACSEEQLNVLSPDYVIHSLEQLKAIIECH</sequence>
<dbReference type="EMBL" id="QKZV01000004">
    <property type="protein sequence ID" value="PZX62871.1"/>
    <property type="molecule type" value="Genomic_DNA"/>
</dbReference>
<reference evidence="1 2" key="1">
    <citation type="submission" date="2018-06" db="EMBL/GenBank/DDBJ databases">
        <title>Genomic Encyclopedia of Archaeal and Bacterial Type Strains, Phase II (KMG-II): from individual species to whole genera.</title>
        <authorList>
            <person name="Goeker M."/>
        </authorList>
    </citation>
    <scope>NUCLEOTIDE SEQUENCE [LARGE SCALE GENOMIC DNA]</scope>
    <source>
        <strain evidence="1 2">DSM 23241</strain>
    </source>
</reference>
<keyword evidence="2" id="KW-1185">Reference proteome</keyword>
<dbReference type="SFLD" id="SFLDG01129">
    <property type="entry name" value="C1.5:_HAD__Beta-PGM__Phosphata"/>
    <property type="match status" value="1"/>
</dbReference>
<dbReference type="GO" id="GO:0008967">
    <property type="term" value="F:phosphoglycolate phosphatase activity"/>
    <property type="evidence" value="ECO:0007669"/>
    <property type="project" value="TreeGrafter"/>
</dbReference>
<dbReference type="InterPro" id="IPR023198">
    <property type="entry name" value="PGP-like_dom2"/>
</dbReference>
<protein>
    <submittedName>
        <fullName evidence="1">Phosphonatase-like hydrolase</fullName>
    </submittedName>
</protein>
<dbReference type="GO" id="GO:0006281">
    <property type="term" value="P:DNA repair"/>
    <property type="evidence" value="ECO:0007669"/>
    <property type="project" value="TreeGrafter"/>
</dbReference>
<organism evidence="1 2">
    <name type="scientific">Hydrotalea sandarakina</name>
    <dbReference type="NCBI Taxonomy" id="1004304"/>
    <lineage>
        <taxon>Bacteria</taxon>
        <taxon>Pseudomonadati</taxon>
        <taxon>Bacteroidota</taxon>
        <taxon>Chitinophagia</taxon>
        <taxon>Chitinophagales</taxon>
        <taxon>Chitinophagaceae</taxon>
        <taxon>Hydrotalea</taxon>
    </lineage>
</organism>
<dbReference type="Proteomes" id="UP000249720">
    <property type="component" value="Unassembled WGS sequence"/>
</dbReference>
<dbReference type="Gene3D" id="3.40.50.1000">
    <property type="entry name" value="HAD superfamily/HAD-like"/>
    <property type="match status" value="1"/>
</dbReference>
<dbReference type="InterPro" id="IPR041492">
    <property type="entry name" value="HAD_2"/>
</dbReference>
<dbReference type="OrthoDB" id="5504491at2"/>
<dbReference type="InterPro" id="IPR023214">
    <property type="entry name" value="HAD_sf"/>
</dbReference>